<dbReference type="OrthoDB" id="6052310at2"/>
<keyword evidence="2" id="KW-0732">Signal</keyword>
<evidence type="ECO:0000256" key="2">
    <source>
        <dbReference type="SAM" id="SignalP"/>
    </source>
</evidence>
<feature type="signal peptide" evidence="2">
    <location>
        <begin position="1"/>
        <end position="27"/>
    </location>
</feature>
<comment type="caution">
    <text evidence="3">The sequence shown here is derived from an EMBL/GenBank/DDBJ whole genome shotgun (WGS) entry which is preliminary data.</text>
</comment>
<feature type="chain" id="PRO_5020599320" evidence="2">
    <location>
        <begin position="28"/>
        <end position="309"/>
    </location>
</feature>
<gene>
    <name evidence="3" type="ORF">E2F46_16055</name>
</gene>
<dbReference type="EMBL" id="SMTF01000019">
    <property type="protein sequence ID" value="TDK20514.1"/>
    <property type="molecule type" value="Genomic_DNA"/>
</dbReference>
<dbReference type="Pfam" id="PF11218">
    <property type="entry name" value="DUF3011"/>
    <property type="match status" value="1"/>
</dbReference>
<organism evidence="3 4">
    <name type="scientific">Luteimonas aestuarii</name>
    <dbReference type="NCBI Taxonomy" id="453837"/>
    <lineage>
        <taxon>Bacteria</taxon>
        <taxon>Pseudomonadati</taxon>
        <taxon>Pseudomonadota</taxon>
        <taxon>Gammaproteobacteria</taxon>
        <taxon>Lysobacterales</taxon>
        <taxon>Lysobacteraceae</taxon>
        <taxon>Luteimonas</taxon>
    </lineage>
</organism>
<proteinExistence type="predicted"/>
<protein>
    <submittedName>
        <fullName evidence="3">DUF3011 domain-containing protein</fullName>
    </submittedName>
</protein>
<accession>A0A4R5TPS9</accession>
<dbReference type="Proteomes" id="UP000294796">
    <property type="component" value="Unassembled WGS sequence"/>
</dbReference>
<feature type="region of interest" description="Disordered" evidence="1">
    <location>
        <begin position="96"/>
        <end position="133"/>
    </location>
</feature>
<evidence type="ECO:0000313" key="3">
    <source>
        <dbReference type="EMBL" id="TDK20514.1"/>
    </source>
</evidence>
<name>A0A4R5TPS9_9GAMM</name>
<feature type="compositionally biased region" description="Gly residues" evidence="1">
    <location>
        <begin position="97"/>
        <end position="112"/>
    </location>
</feature>
<keyword evidence="4" id="KW-1185">Reference proteome</keyword>
<dbReference type="AlphaFoldDB" id="A0A4R5TPS9"/>
<dbReference type="RefSeq" id="WP_133323595.1">
    <property type="nucleotide sequence ID" value="NZ_SMTF01000019.1"/>
</dbReference>
<evidence type="ECO:0000256" key="1">
    <source>
        <dbReference type="SAM" id="MobiDB-lite"/>
    </source>
</evidence>
<evidence type="ECO:0000313" key="4">
    <source>
        <dbReference type="Proteomes" id="UP000294796"/>
    </source>
</evidence>
<dbReference type="InterPro" id="IPR021381">
    <property type="entry name" value="DUF3011"/>
</dbReference>
<reference evidence="3 4" key="1">
    <citation type="submission" date="2019-03" db="EMBL/GenBank/DDBJ databases">
        <title>Luteimonas zhaokaii sp.nov., isolated from the rectal contents of Plateau pika in Yushu, Qinghai Province, China.</title>
        <authorList>
            <person name="Zhang G."/>
        </authorList>
    </citation>
    <scope>NUCLEOTIDE SEQUENCE [LARGE SCALE GENOMIC DNA]</scope>
    <source>
        <strain evidence="3 4">B9</strain>
    </source>
</reference>
<sequence length="309" mass="33295">MSRLLCIVLTTAALAAGLAAMPATSHAQPATRAYAPENLRTLSRDDQVRVISLEYSEQSRGRRIPDDQLRFYLDQVNRSNWTFSRIKQDIATSLAGSSGGGWNPGPPHGGGNVVRCESDRNRPQSCSTPWQGPSRLLRQLSDTRCVEGQNWTAMPGRINVTGGCRAEFGPGQGWGGGGGREIRCESLNNRLRECAIPGAASARLVRQLSSAPCIEGNTWGTRGNVLWVNHGCRGIFMAGGHAGGGASGYSVSCASENNRQNTCAWNNSYGRPFLQQQQSSAPCREGSTWGHRGNTIWVSNGCRGLFSAR</sequence>